<gene>
    <name evidence="1" type="ORF">GCWU0000282_002658</name>
</gene>
<dbReference type="AlphaFoldDB" id="V2Y380"/>
<keyword evidence="2" id="KW-1185">Reference proteome</keyword>
<proteinExistence type="predicted"/>
<dbReference type="EMBL" id="ACIL03000016">
    <property type="protein sequence ID" value="ESL02522.1"/>
    <property type="molecule type" value="Genomic_DNA"/>
</dbReference>
<sequence length="98" mass="12126">MEWIGQGNYRYSKMWKIDFAFDLFYNYLLSENVSEDNIIKIEPDQRKNYKFRNPINICECVETILYGNKDEKYYLFIDEVRLTAKSLMKKWEYRFMIC</sequence>
<comment type="caution">
    <text evidence="1">The sequence shown here is derived from an EMBL/GenBank/DDBJ whole genome shotgun (WGS) entry which is preliminary data.</text>
</comment>
<protein>
    <submittedName>
        <fullName evidence="1">Uncharacterized protein</fullName>
    </submittedName>
</protein>
<name>V2Y380_9FIRM</name>
<organism evidence="1 2">
    <name type="scientific">Catonella morbi ATCC 51271</name>
    <dbReference type="NCBI Taxonomy" id="592026"/>
    <lineage>
        <taxon>Bacteria</taxon>
        <taxon>Bacillati</taxon>
        <taxon>Bacillota</taxon>
        <taxon>Clostridia</taxon>
        <taxon>Lachnospirales</taxon>
        <taxon>Lachnospiraceae</taxon>
        <taxon>Catonella</taxon>
    </lineage>
</organism>
<dbReference type="HOGENOM" id="CLU_2328624_0_0_9"/>
<dbReference type="STRING" id="592026.GCWU0000282_002658"/>
<accession>V2Y380</accession>
<evidence type="ECO:0000313" key="2">
    <source>
        <dbReference type="Proteomes" id="UP000018227"/>
    </source>
</evidence>
<dbReference type="Proteomes" id="UP000018227">
    <property type="component" value="Unassembled WGS sequence"/>
</dbReference>
<reference evidence="1 2" key="1">
    <citation type="submission" date="2013-06" db="EMBL/GenBank/DDBJ databases">
        <authorList>
            <person name="Weinstock G."/>
            <person name="Sodergren E."/>
            <person name="Clifton S."/>
            <person name="Fulton L."/>
            <person name="Fulton B."/>
            <person name="Courtney L."/>
            <person name="Fronick C."/>
            <person name="Harrison M."/>
            <person name="Strong C."/>
            <person name="Farmer C."/>
            <person name="Delahaunty K."/>
            <person name="Markovic C."/>
            <person name="Hall O."/>
            <person name="Minx P."/>
            <person name="Tomlinson C."/>
            <person name="Mitreva M."/>
            <person name="Nelson J."/>
            <person name="Hou S."/>
            <person name="Wollam A."/>
            <person name="Pepin K.H."/>
            <person name="Johnson M."/>
            <person name="Bhonagiri V."/>
            <person name="Nash W.E."/>
            <person name="Warren W."/>
            <person name="Chinwalla A."/>
            <person name="Mardis E.R."/>
            <person name="Wilson R.K."/>
        </authorList>
    </citation>
    <scope>NUCLEOTIDE SEQUENCE [LARGE SCALE GENOMIC DNA]</scope>
    <source>
        <strain evidence="1 2">ATCC 51271</strain>
    </source>
</reference>
<evidence type="ECO:0000313" key="1">
    <source>
        <dbReference type="EMBL" id="ESL02522.1"/>
    </source>
</evidence>